<evidence type="ECO:0000313" key="3">
    <source>
        <dbReference type="Proteomes" id="UP000236379"/>
    </source>
</evidence>
<feature type="transmembrane region" description="Helical" evidence="1">
    <location>
        <begin position="81"/>
        <end position="99"/>
    </location>
</feature>
<dbReference type="Proteomes" id="UP000236379">
    <property type="component" value="Unassembled WGS sequence"/>
</dbReference>
<evidence type="ECO:0000256" key="1">
    <source>
        <dbReference type="SAM" id="Phobius"/>
    </source>
</evidence>
<keyword evidence="1" id="KW-0472">Membrane</keyword>
<sequence length="133" mass="13763">MGRGLLHLGWALLAALLTVLALTTLLVLAWIVSDPQAALAEAGYAWLGLLAFSLMFAVPVALAFTLLVVPLAGALRRLHSALWWLALILGGAGLCALMSTPRFAALGALGAVVYGALAARARRRRAAPLAPGD</sequence>
<comment type="caution">
    <text evidence="2">The sequence shown here is derived from an EMBL/GenBank/DDBJ whole genome shotgun (WGS) entry which is preliminary data.</text>
</comment>
<keyword evidence="1" id="KW-0812">Transmembrane</keyword>
<dbReference type="EMBL" id="PPPD01000003">
    <property type="protein sequence ID" value="PNY79473.1"/>
    <property type="molecule type" value="Genomic_DNA"/>
</dbReference>
<evidence type="ECO:0000313" key="2">
    <source>
        <dbReference type="EMBL" id="PNY79473.1"/>
    </source>
</evidence>
<name>A0A2K3USG1_9DEIO</name>
<dbReference type="AlphaFoldDB" id="A0A2K3USG1"/>
<proteinExistence type="predicted"/>
<feature type="transmembrane region" description="Helical" evidence="1">
    <location>
        <begin position="44"/>
        <end position="69"/>
    </location>
</feature>
<feature type="transmembrane region" description="Helical" evidence="1">
    <location>
        <begin position="12"/>
        <end position="32"/>
    </location>
</feature>
<reference evidence="2 3" key="1">
    <citation type="submission" date="2018-01" db="EMBL/GenBank/DDBJ databases">
        <title>Deinococcus koreensis sp. nov., a radiation-resistant bacterium isolated from river water.</title>
        <authorList>
            <person name="Choi A."/>
        </authorList>
    </citation>
    <scope>NUCLEOTIDE SEQUENCE [LARGE SCALE GENOMIC DNA]</scope>
    <source>
        <strain evidence="2 3">SJW1-2</strain>
    </source>
</reference>
<keyword evidence="3" id="KW-1185">Reference proteome</keyword>
<gene>
    <name evidence="2" type="ORF">CVO96_18745</name>
</gene>
<accession>A0A2K3USG1</accession>
<protein>
    <submittedName>
        <fullName evidence="2">Uncharacterized protein</fullName>
    </submittedName>
</protein>
<organism evidence="2 3">
    <name type="scientific">Deinococcus koreensis</name>
    <dbReference type="NCBI Taxonomy" id="2054903"/>
    <lineage>
        <taxon>Bacteria</taxon>
        <taxon>Thermotogati</taxon>
        <taxon>Deinococcota</taxon>
        <taxon>Deinococci</taxon>
        <taxon>Deinococcales</taxon>
        <taxon>Deinococcaceae</taxon>
        <taxon>Deinococcus</taxon>
    </lineage>
</organism>
<keyword evidence="1" id="KW-1133">Transmembrane helix</keyword>